<keyword evidence="8" id="KW-0677">Repeat</keyword>
<evidence type="ECO:0000313" key="21">
    <source>
        <dbReference type="EMBL" id="KAL3854863.1"/>
    </source>
</evidence>
<feature type="region of interest" description="Disordered" evidence="19">
    <location>
        <begin position="1"/>
        <end position="25"/>
    </location>
</feature>
<gene>
    <name evidence="21" type="ORF">ACJMK2_014102</name>
</gene>
<evidence type="ECO:0000256" key="19">
    <source>
        <dbReference type="SAM" id="MobiDB-lite"/>
    </source>
</evidence>
<keyword evidence="7 15" id="KW-0808">Transferase</keyword>
<evidence type="ECO:0000256" key="12">
    <source>
        <dbReference type="ARBA" id="ARBA00023136"/>
    </source>
</evidence>
<feature type="compositionally biased region" description="Polar residues" evidence="19">
    <location>
        <begin position="906"/>
        <end position="924"/>
    </location>
</feature>
<feature type="region of interest" description="Disordered" evidence="19">
    <location>
        <begin position="79"/>
        <end position="99"/>
    </location>
</feature>
<keyword evidence="5" id="KW-0963">Cytoplasm</keyword>
<feature type="region of interest" description="Disordered" evidence="19">
    <location>
        <begin position="877"/>
        <end position="924"/>
    </location>
</feature>
<evidence type="ECO:0000256" key="16">
    <source>
        <dbReference type="PIRSR" id="PIRSR038165-50"/>
    </source>
</evidence>
<feature type="compositionally biased region" description="Low complexity" evidence="19">
    <location>
        <begin position="894"/>
        <end position="905"/>
    </location>
</feature>
<evidence type="ECO:0000256" key="2">
    <source>
        <dbReference type="ARBA" id="ARBA00004496"/>
    </source>
</evidence>
<feature type="binding site" evidence="17">
    <location>
        <position position="182"/>
    </location>
    <ligand>
        <name>ATP</name>
        <dbReference type="ChEBI" id="CHEBI:30616"/>
    </ligand>
</feature>
<dbReference type="EMBL" id="JBJQND010000014">
    <property type="protein sequence ID" value="KAL3854863.1"/>
    <property type="molecule type" value="Genomic_DNA"/>
</dbReference>
<evidence type="ECO:0000256" key="6">
    <source>
        <dbReference type="ARBA" id="ARBA00022527"/>
    </source>
</evidence>
<feature type="compositionally biased region" description="Polar residues" evidence="19">
    <location>
        <begin position="9"/>
        <end position="23"/>
    </location>
</feature>
<name>A0ABD3V2P4_SINWO</name>
<reference evidence="21 22" key="1">
    <citation type="submission" date="2024-11" db="EMBL/GenBank/DDBJ databases">
        <title>Chromosome-level genome assembly of the freshwater bivalve Anodonta woodiana.</title>
        <authorList>
            <person name="Chen X."/>
        </authorList>
    </citation>
    <scope>NUCLEOTIDE SEQUENCE [LARGE SCALE GENOMIC DNA]</scope>
    <source>
        <strain evidence="21">MN2024</strain>
        <tissue evidence="21">Gills</tissue>
    </source>
</reference>
<evidence type="ECO:0000256" key="15">
    <source>
        <dbReference type="PIRNR" id="PIRNR038165"/>
    </source>
</evidence>
<dbReference type="InterPro" id="IPR051681">
    <property type="entry name" value="Ser/Thr_Kinases-Pseudokinases"/>
</dbReference>
<evidence type="ECO:0000256" key="1">
    <source>
        <dbReference type="ARBA" id="ARBA00004370"/>
    </source>
</evidence>
<evidence type="ECO:0000256" key="8">
    <source>
        <dbReference type="ARBA" id="ARBA00022737"/>
    </source>
</evidence>
<keyword evidence="22" id="KW-1185">Reference proteome</keyword>
<feature type="compositionally biased region" description="Basic and acidic residues" evidence="19">
    <location>
        <begin position="834"/>
        <end position="843"/>
    </location>
</feature>
<protein>
    <recommendedName>
        <fullName evidence="4 15">Mitogen-activated protein kinase kinase kinase</fullName>
        <ecNumber evidence="4 15">2.7.11.25</ecNumber>
    </recommendedName>
</protein>
<dbReference type="GO" id="GO:0016020">
    <property type="term" value="C:membrane"/>
    <property type="evidence" value="ECO:0007669"/>
    <property type="project" value="UniProtKB-SubCell"/>
</dbReference>
<dbReference type="EC" id="2.7.11.25" evidence="4 15"/>
<dbReference type="AlphaFoldDB" id="A0ABD3V2P4"/>
<dbReference type="CDD" id="cd14059">
    <property type="entry name" value="STKc_MAP3K12_13"/>
    <property type="match status" value="1"/>
</dbReference>
<dbReference type="FunFam" id="1.10.510.10:FF:000087">
    <property type="entry name" value="Mitogen-activated protein kinase kinase kinase 12"/>
    <property type="match status" value="1"/>
</dbReference>
<keyword evidence="6 15" id="KW-0723">Serine/threonine-protein kinase</keyword>
<dbReference type="PRINTS" id="PR00109">
    <property type="entry name" value="TYRKINASE"/>
</dbReference>
<evidence type="ECO:0000256" key="7">
    <source>
        <dbReference type="ARBA" id="ARBA00022679"/>
    </source>
</evidence>
<evidence type="ECO:0000256" key="9">
    <source>
        <dbReference type="ARBA" id="ARBA00022741"/>
    </source>
</evidence>
<dbReference type="SMART" id="SM00220">
    <property type="entry name" value="S_TKc"/>
    <property type="match status" value="1"/>
</dbReference>
<sequence>MMLERNTRPESISTTQRTMTSAAISPATDMFQHQRRDQPINSRNSPSTLNVLTSSSDFEFGNSMLQLDHDIDQLSLTEQSTSTATTNSPVAVRSAPVSPIHNPTGSMDLGYTPGSQRGFFEGLLGCLRPVWTIIGKAAAAELKQQDDWEIPFESITDLQWLGSGAQGAVFLGKLHGEEVAVKKVRDVKETDIRNLRKLNHPNIISFKGVCTQAPCYCIIMEYCPYGQLYEILRDGKNIPPSLTLEWSKQIASGMNYLHNHKIIHRDLKSPNVLIGKTDLVKISDFGNSRTWNEKSTKMSFAGTVAWMAPEVIKNELCSEKVDIWSFGVVLWELLTGEVPYNDVDSSAIIWGVGRNSLHLPIPSSCPDGFKLLMKQCWSIKPRNRPSFRQILMHLEIASPELLNVHNEDFVREQVKWKDEIRDKLQKIRHEGTHIPQSEEELIKRRLEELRHAQDVREHYERKLERANNLYMELTACMLQLEKRERELIKREQQLAMYAKKRKSIIRPVIRQEVRLDRLSKKRAHVSGSEANSPDAQNNIENIRVTSPEHLHPSPSKIRVRKIRHRRSNSKGSISTSSNSPVKSPTKDALHDELQSKQINLRHVDRSTVSPETFSYLGPGTAIRDWSADRVNSDCEKHHPEGGAKEYRNLNDVCFGCDGECSDNTCSSKRSSKASADIESNTCDSLLDSPSRNIQNIVEIRNNENQSRSKTILEKDSNENLNCSLTADIETEYINELSKEDNSITKEPSMKRTISDMSITTESSPSPPILEITENIEMKPNNFVQAKRNGVNHRDAKHSEDSWSEEEGEVTEDEQLRNQSRQSFCSTLSSEEENTSEHSMHHTTDGLLSTNSSENLQLELAKCSFPDSSNNELKFRRIQHRISNSPDKKFEQTHSESSSDSDGCSDITVSTTVHRTRSLENSAAW</sequence>
<dbReference type="PANTHER" id="PTHR44329">
    <property type="entry name" value="SERINE/THREONINE-PROTEIN KINASE TNNI3K-RELATED"/>
    <property type="match status" value="1"/>
</dbReference>
<organism evidence="21 22">
    <name type="scientific">Sinanodonta woodiana</name>
    <name type="common">Chinese pond mussel</name>
    <name type="synonym">Anodonta woodiana</name>
    <dbReference type="NCBI Taxonomy" id="1069815"/>
    <lineage>
        <taxon>Eukaryota</taxon>
        <taxon>Metazoa</taxon>
        <taxon>Spiralia</taxon>
        <taxon>Lophotrochozoa</taxon>
        <taxon>Mollusca</taxon>
        <taxon>Bivalvia</taxon>
        <taxon>Autobranchia</taxon>
        <taxon>Heteroconchia</taxon>
        <taxon>Palaeoheterodonta</taxon>
        <taxon>Unionida</taxon>
        <taxon>Unionoidea</taxon>
        <taxon>Unionidae</taxon>
        <taxon>Unioninae</taxon>
        <taxon>Sinanodonta</taxon>
    </lineage>
</organism>
<dbReference type="InterPro" id="IPR008271">
    <property type="entry name" value="Ser/Thr_kinase_AS"/>
</dbReference>
<evidence type="ECO:0000259" key="20">
    <source>
        <dbReference type="PROSITE" id="PS50011"/>
    </source>
</evidence>
<comment type="similarity">
    <text evidence="3 15">Belongs to the protein kinase superfamily. STE Ser/Thr protein kinase family. MAP kinase kinase kinase subfamily.</text>
</comment>
<comment type="subcellular location">
    <subcellularLocation>
        <location evidence="2">Cytoplasm</location>
    </subcellularLocation>
    <subcellularLocation>
        <location evidence="1">Membrane</location>
    </subcellularLocation>
</comment>
<evidence type="ECO:0000256" key="14">
    <source>
        <dbReference type="ARBA" id="ARBA00048329"/>
    </source>
</evidence>
<feature type="binding site" evidence="17">
    <location>
        <begin position="161"/>
        <end position="169"/>
    </location>
    <ligand>
        <name>ATP</name>
        <dbReference type="ChEBI" id="CHEBI:30616"/>
    </ligand>
</feature>
<feature type="compositionally biased region" description="Low complexity" evidence="19">
    <location>
        <begin position="569"/>
        <end position="579"/>
    </location>
</feature>
<dbReference type="InterPro" id="IPR001245">
    <property type="entry name" value="Ser-Thr/Tyr_kinase_cat_dom"/>
</dbReference>
<dbReference type="InterPro" id="IPR017419">
    <property type="entry name" value="MAP3K12_MAP3K13"/>
</dbReference>
<feature type="coiled-coil region" evidence="18">
    <location>
        <begin position="442"/>
        <end position="483"/>
    </location>
</feature>
<keyword evidence="12" id="KW-0472">Membrane</keyword>
<dbReference type="FunFam" id="3.30.200.20:FF:000095">
    <property type="entry name" value="Mitogen-activated protein kinase kinase kinase 12"/>
    <property type="match status" value="1"/>
</dbReference>
<dbReference type="GO" id="GO:0004709">
    <property type="term" value="F:MAP kinase kinase kinase activity"/>
    <property type="evidence" value="ECO:0007669"/>
    <property type="project" value="UniProtKB-EC"/>
</dbReference>
<evidence type="ECO:0000256" key="18">
    <source>
        <dbReference type="SAM" id="Coils"/>
    </source>
</evidence>
<evidence type="ECO:0000256" key="13">
    <source>
        <dbReference type="ARBA" id="ARBA00047559"/>
    </source>
</evidence>
<feature type="active site" description="Proton acceptor" evidence="16">
    <location>
        <position position="266"/>
    </location>
</feature>
<evidence type="ECO:0000256" key="10">
    <source>
        <dbReference type="ARBA" id="ARBA00022777"/>
    </source>
</evidence>
<feature type="region of interest" description="Disordered" evidence="19">
    <location>
        <begin position="786"/>
        <end position="848"/>
    </location>
</feature>
<feature type="compositionally biased region" description="Basic residues" evidence="19">
    <location>
        <begin position="557"/>
        <end position="568"/>
    </location>
</feature>
<dbReference type="Pfam" id="PF07714">
    <property type="entry name" value="PK_Tyr_Ser-Thr"/>
    <property type="match status" value="1"/>
</dbReference>
<keyword evidence="9 15" id="KW-0547">Nucleotide-binding</keyword>
<feature type="region of interest" description="Disordered" evidence="19">
    <location>
        <begin position="519"/>
        <end position="538"/>
    </location>
</feature>
<dbReference type="PROSITE" id="PS50011">
    <property type="entry name" value="PROTEIN_KINASE_DOM"/>
    <property type="match status" value="1"/>
</dbReference>
<evidence type="ECO:0000256" key="3">
    <source>
        <dbReference type="ARBA" id="ARBA00006529"/>
    </source>
</evidence>
<evidence type="ECO:0000256" key="5">
    <source>
        <dbReference type="ARBA" id="ARBA00022490"/>
    </source>
</evidence>
<keyword evidence="11 15" id="KW-0067">ATP-binding</keyword>
<dbReference type="Gene3D" id="3.30.200.20">
    <property type="entry name" value="Phosphorylase Kinase, domain 1"/>
    <property type="match status" value="1"/>
</dbReference>
<dbReference type="GO" id="GO:0005737">
    <property type="term" value="C:cytoplasm"/>
    <property type="evidence" value="ECO:0007669"/>
    <property type="project" value="UniProtKB-SubCell"/>
</dbReference>
<dbReference type="PIRSF" id="PIRSF038165">
    <property type="entry name" value="MAPKKK12_MAPKKK13"/>
    <property type="match status" value="1"/>
</dbReference>
<dbReference type="SUPFAM" id="SSF56112">
    <property type="entry name" value="Protein kinase-like (PK-like)"/>
    <property type="match status" value="1"/>
</dbReference>
<evidence type="ECO:0000256" key="17">
    <source>
        <dbReference type="PIRSR" id="PIRSR038165-51"/>
    </source>
</evidence>
<feature type="compositionally biased region" description="Acidic residues" evidence="19">
    <location>
        <begin position="801"/>
        <end position="812"/>
    </location>
</feature>
<dbReference type="Proteomes" id="UP001634394">
    <property type="component" value="Unassembled WGS sequence"/>
</dbReference>
<feature type="compositionally biased region" description="Polar residues" evidence="19">
    <location>
        <begin position="528"/>
        <end position="538"/>
    </location>
</feature>
<evidence type="ECO:0000256" key="4">
    <source>
        <dbReference type="ARBA" id="ARBA00012406"/>
    </source>
</evidence>
<comment type="catalytic activity">
    <reaction evidence="13">
        <text>L-threonyl-[protein] + ATP = O-phospho-L-threonyl-[protein] + ADP + H(+)</text>
        <dbReference type="Rhea" id="RHEA:46608"/>
        <dbReference type="Rhea" id="RHEA-COMP:11060"/>
        <dbReference type="Rhea" id="RHEA-COMP:11605"/>
        <dbReference type="ChEBI" id="CHEBI:15378"/>
        <dbReference type="ChEBI" id="CHEBI:30013"/>
        <dbReference type="ChEBI" id="CHEBI:30616"/>
        <dbReference type="ChEBI" id="CHEBI:61977"/>
        <dbReference type="ChEBI" id="CHEBI:456216"/>
        <dbReference type="EC" id="2.7.11.25"/>
    </reaction>
</comment>
<keyword evidence="18" id="KW-0175">Coiled coil</keyword>
<dbReference type="PROSITE" id="PS00108">
    <property type="entry name" value="PROTEIN_KINASE_ST"/>
    <property type="match status" value="1"/>
</dbReference>
<dbReference type="InterPro" id="IPR011009">
    <property type="entry name" value="Kinase-like_dom_sf"/>
</dbReference>
<comment type="catalytic activity">
    <reaction evidence="14">
        <text>L-seryl-[protein] + ATP = O-phospho-L-seryl-[protein] + ADP + H(+)</text>
        <dbReference type="Rhea" id="RHEA:17989"/>
        <dbReference type="Rhea" id="RHEA-COMP:9863"/>
        <dbReference type="Rhea" id="RHEA-COMP:11604"/>
        <dbReference type="ChEBI" id="CHEBI:15378"/>
        <dbReference type="ChEBI" id="CHEBI:29999"/>
        <dbReference type="ChEBI" id="CHEBI:30616"/>
        <dbReference type="ChEBI" id="CHEBI:83421"/>
        <dbReference type="ChEBI" id="CHEBI:456216"/>
        <dbReference type="EC" id="2.7.11.25"/>
    </reaction>
</comment>
<dbReference type="PANTHER" id="PTHR44329:SF304">
    <property type="entry name" value="MITOGEN-ACTIVATED PROTEIN KINASE KINASE KINASE 13-LIKE ISOFORM X1"/>
    <property type="match status" value="1"/>
</dbReference>
<feature type="domain" description="Protein kinase" evidence="20">
    <location>
        <begin position="155"/>
        <end position="396"/>
    </location>
</feature>
<evidence type="ECO:0000256" key="11">
    <source>
        <dbReference type="ARBA" id="ARBA00022840"/>
    </source>
</evidence>
<comment type="caution">
    <text evidence="21">The sequence shown here is derived from an EMBL/GenBank/DDBJ whole genome shotgun (WGS) entry which is preliminary data.</text>
</comment>
<dbReference type="Gene3D" id="1.10.510.10">
    <property type="entry name" value="Transferase(Phosphotransferase) domain 1"/>
    <property type="match status" value="1"/>
</dbReference>
<dbReference type="InterPro" id="IPR000719">
    <property type="entry name" value="Prot_kinase_dom"/>
</dbReference>
<feature type="compositionally biased region" description="Basic and acidic residues" evidence="19">
    <location>
        <begin position="791"/>
        <end position="800"/>
    </location>
</feature>
<proteinExistence type="inferred from homology"/>
<dbReference type="GO" id="GO:0005524">
    <property type="term" value="F:ATP binding"/>
    <property type="evidence" value="ECO:0007669"/>
    <property type="project" value="UniProtKB-KW"/>
</dbReference>
<feature type="compositionally biased region" description="Polar residues" evidence="19">
    <location>
        <begin position="79"/>
        <end position="89"/>
    </location>
</feature>
<accession>A0ABD3V2P4</accession>
<evidence type="ECO:0000313" key="22">
    <source>
        <dbReference type="Proteomes" id="UP001634394"/>
    </source>
</evidence>
<keyword evidence="10 15" id="KW-0418">Kinase</keyword>
<feature type="region of interest" description="Disordered" evidence="19">
    <location>
        <begin position="543"/>
        <end position="589"/>
    </location>
</feature>